<keyword evidence="4" id="KW-0418">Kinase</keyword>
<dbReference type="SMART" id="SM00248">
    <property type="entry name" value="ANK"/>
    <property type="match status" value="5"/>
</dbReference>
<protein>
    <recommendedName>
        <fullName evidence="1">non-specific serine/threonine protein kinase</fullName>
        <ecNumber evidence="1">2.7.11.1</ecNumber>
    </recommendedName>
</protein>
<dbReference type="InterPro" id="IPR011009">
    <property type="entry name" value="Kinase-like_dom_sf"/>
</dbReference>
<dbReference type="PhylomeDB" id="A0A0G4H376"/>
<reference evidence="8 9" key="1">
    <citation type="submission" date="2014-11" db="EMBL/GenBank/DDBJ databases">
        <authorList>
            <person name="Zhu J."/>
            <person name="Qi W."/>
            <person name="Song R."/>
        </authorList>
    </citation>
    <scope>NUCLEOTIDE SEQUENCE [LARGE SCALE GENOMIC DNA]</scope>
</reference>
<dbReference type="InParanoid" id="A0A0G4H376"/>
<evidence type="ECO:0000259" key="7">
    <source>
        <dbReference type="PROSITE" id="PS50011"/>
    </source>
</evidence>
<organism evidence="8 9">
    <name type="scientific">Vitrella brassicaformis (strain CCMP3155)</name>
    <dbReference type="NCBI Taxonomy" id="1169540"/>
    <lineage>
        <taxon>Eukaryota</taxon>
        <taxon>Sar</taxon>
        <taxon>Alveolata</taxon>
        <taxon>Colpodellida</taxon>
        <taxon>Vitrellaceae</taxon>
        <taxon>Vitrella</taxon>
    </lineage>
</organism>
<dbReference type="OrthoDB" id="10252354at2759"/>
<dbReference type="Pfam" id="PF12796">
    <property type="entry name" value="Ank_2"/>
    <property type="match status" value="1"/>
</dbReference>
<feature type="region of interest" description="Disordered" evidence="6">
    <location>
        <begin position="266"/>
        <end position="329"/>
    </location>
</feature>
<dbReference type="STRING" id="1169540.A0A0G4H376"/>
<dbReference type="PANTHER" id="PTHR43671">
    <property type="entry name" value="SERINE/THREONINE-PROTEIN KINASE NEK"/>
    <property type="match status" value="1"/>
</dbReference>
<evidence type="ECO:0000256" key="4">
    <source>
        <dbReference type="ARBA" id="ARBA00022777"/>
    </source>
</evidence>
<dbReference type="InterPro" id="IPR002110">
    <property type="entry name" value="Ankyrin_rpt"/>
</dbReference>
<dbReference type="Gene3D" id="1.25.40.20">
    <property type="entry name" value="Ankyrin repeat-containing domain"/>
    <property type="match status" value="1"/>
</dbReference>
<dbReference type="GO" id="GO:0005524">
    <property type="term" value="F:ATP binding"/>
    <property type="evidence" value="ECO:0007669"/>
    <property type="project" value="UniProtKB-KW"/>
</dbReference>
<keyword evidence="2" id="KW-0808">Transferase</keyword>
<dbReference type="InterPro" id="IPR000719">
    <property type="entry name" value="Prot_kinase_dom"/>
</dbReference>
<keyword evidence="5" id="KW-0067">ATP-binding</keyword>
<dbReference type="Pfam" id="PF00069">
    <property type="entry name" value="Pkinase"/>
    <property type="match status" value="1"/>
</dbReference>
<feature type="region of interest" description="Disordered" evidence="6">
    <location>
        <begin position="230"/>
        <end position="249"/>
    </location>
</feature>
<dbReference type="Gene3D" id="1.10.510.10">
    <property type="entry name" value="Transferase(Phosphotransferase) domain 1"/>
    <property type="match status" value="1"/>
</dbReference>
<evidence type="ECO:0000256" key="6">
    <source>
        <dbReference type="SAM" id="MobiDB-lite"/>
    </source>
</evidence>
<evidence type="ECO:0000313" key="8">
    <source>
        <dbReference type="EMBL" id="CEM38044.1"/>
    </source>
</evidence>
<dbReference type="AlphaFoldDB" id="A0A0G4H376"/>
<dbReference type="SUPFAM" id="SSF48403">
    <property type="entry name" value="Ankyrin repeat"/>
    <property type="match status" value="1"/>
</dbReference>
<keyword evidence="3" id="KW-0547">Nucleotide-binding</keyword>
<dbReference type="InterPro" id="IPR050660">
    <property type="entry name" value="NEK_Ser/Thr_kinase"/>
</dbReference>
<dbReference type="PANTHER" id="PTHR43671:SF13">
    <property type="entry name" value="SERINE_THREONINE-PROTEIN KINASE NEK2"/>
    <property type="match status" value="1"/>
</dbReference>
<dbReference type="Proteomes" id="UP000041254">
    <property type="component" value="Unassembled WGS sequence"/>
</dbReference>
<dbReference type="SUPFAM" id="SSF56112">
    <property type="entry name" value="Protein kinase-like (PK-like)"/>
    <property type="match status" value="1"/>
</dbReference>
<evidence type="ECO:0000313" key="9">
    <source>
        <dbReference type="Proteomes" id="UP000041254"/>
    </source>
</evidence>
<dbReference type="GO" id="GO:0004674">
    <property type="term" value="F:protein serine/threonine kinase activity"/>
    <property type="evidence" value="ECO:0007669"/>
    <property type="project" value="UniProtKB-EC"/>
</dbReference>
<dbReference type="InterPro" id="IPR008271">
    <property type="entry name" value="Ser/Thr_kinase_AS"/>
</dbReference>
<dbReference type="OMA" id="LECRRSQ"/>
<evidence type="ECO:0000256" key="3">
    <source>
        <dbReference type="ARBA" id="ARBA00022741"/>
    </source>
</evidence>
<dbReference type="VEuPathDB" id="CryptoDB:Vbra_10517"/>
<dbReference type="Pfam" id="PF13637">
    <property type="entry name" value="Ank_4"/>
    <property type="match status" value="1"/>
</dbReference>
<evidence type="ECO:0000256" key="1">
    <source>
        <dbReference type="ARBA" id="ARBA00012513"/>
    </source>
</evidence>
<dbReference type="Pfam" id="PF00023">
    <property type="entry name" value="Ank"/>
    <property type="match status" value="1"/>
</dbReference>
<dbReference type="PROSITE" id="PS50011">
    <property type="entry name" value="PROTEIN_KINASE_DOM"/>
    <property type="match status" value="1"/>
</dbReference>
<sequence length="529" mass="58073">MSCDYRGRDLRDCELYDDVLKEVEPLVLYLKHPNVIKFLGICSHRTYGPIIVTELCEAGPLQAYLETGKPLPADLRDKFIKQICEGVQAFHNFDIVHRDLKPDNILVTKELIIRITDFGLVIDLSKTAMSVQGAAGTWLYMPPEALKTNAKLTTKADMWAVGVIICQLHGVSMDELMEKVVNYREAPEIPNSVPAKAKGVIKSCFARNPADRPTAKQILDSLGISDIPGTHEGTPAIEQGTGAATQSRKGPMGWLLGSFKRQAAVSHSPTGASSTNVSAVGHSSGVHMSTASTTTGPPSVAKASQPPSQHIAPPAQQPSVKTPPGAPQPKIKHTDMFDAVKFADEQSVRLLIKRDGKNILDKRDNNEWTPFLKAAWEGHVGVMSAMYESKPDVLQQTETSPYGWNAMHYAAMKGHAAAVNKLLEWDPKLIDARDKDGKTPFIMAVCNKGHVDVLKALYAKRKDLLTQTDKDGDTALHWAAHWDKSAAVSQLLEWGGGALLDIKNNRGKTPWDWGEGRPEIRGIMKKYKR</sequence>
<dbReference type="EMBL" id="CDMY01000965">
    <property type="protein sequence ID" value="CEM38044.1"/>
    <property type="molecule type" value="Genomic_DNA"/>
</dbReference>
<dbReference type="InterPro" id="IPR036770">
    <property type="entry name" value="Ankyrin_rpt-contain_sf"/>
</dbReference>
<dbReference type="SMART" id="SM00220">
    <property type="entry name" value="S_TKc"/>
    <property type="match status" value="1"/>
</dbReference>
<gene>
    <name evidence="8" type="ORF">Vbra_10517</name>
</gene>
<keyword evidence="9" id="KW-1185">Reference proteome</keyword>
<dbReference type="PROSITE" id="PS00108">
    <property type="entry name" value="PROTEIN_KINASE_ST"/>
    <property type="match status" value="1"/>
</dbReference>
<name>A0A0G4H376_VITBC</name>
<feature type="compositionally biased region" description="Polar residues" evidence="6">
    <location>
        <begin position="286"/>
        <end position="297"/>
    </location>
</feature>
<accession>A0A0G4H376</accession>
<dbReference type="EC" id="2.7.11.1" evidence="1"/>
<feature type="compositionally biased region" description="Polar residues" evidence="6">
    <location>
        <begin position="266"/>
        <end position="278"/>
    </location>
</feature>
<feature type="domain" description="Protein kinase" evidence="7">
    <location>
        <begin position="1"/>
        <end position="234"/>
    </location>
</feature>
<proteinExistence type="predicted"/>
<evidence type="ECO:0000256" key="5">
    <source>
        <dbReference type="ARBA" id="ARBA00022840"/>
    </source>
</evidence>
<evidence type="ECO:0000256" key="2">
    <source>
        <dbReference type="ARBA" id="ARBA00022679"/>
    </source>
</evidence>